<evidence type="ECO:0000259" key="10">
    <source>
        <dbReference type="PROSITE" id="PS51198"/>
    </source>
</evidence>
<evidence type="ECO:0000256" key="8">
    <source>
        <dbReference type="ARBA" id="ARBA00048988"/>
    </source>
</evidence>
<keyword evidence="1 9" id="KW-0547">Nucleotide-binding</keyword>
<feature type="domain" description="UvrD-like helicase ATP-binding" evidence="10">
    <location>
        <begin position="1"/>
        <end position="498"/>
    </location>
</feature>
<evidence type="ECO:0000259" key="11">
    <source>
        <dbReference type="PROSITE" id="PS51217"/>
    </source>
</evidence>
<dbReference type="PANTHER" id="PTHR11070:SF67">
    <property type="entry name" value="DNA 3'-5' HELICASE"/>
    <property type="match status" value="1"/>
</dbReference>
<feature type="binding site" evidence="9">
    <location>
        <begin position="12"/>
        <end position="19"/>
    </location>
    <ligand>
        <name>ATP</name>
        <dbReference type="ChEBI" id="CHEBI:30616"/>
    </ligand>
</feature>
<protein>
    <recommendedName>
        <fullName evidence="7">DNA 3'-5' helicase</fullName>
        <ecNumber evidence="7">5.6.2.4</ecNumber>
    </recommendedName>
</protein>
<gene>
    <name evidence="12" type="ORF">AAG747_24830</name>
</gene>
<keyword evidence="13" id="KW-1185">Reference proteome</keyword>
<dbReference type="GO" id="GO:0043138">
    <property type="term" value="F:3'-5' DNA helicase activity"/>
    <property type="evidence" value="ECO:0007669"/>
    <property type="project" value="UniProtKB-EC"/>
</dbReference>
<evidence type="ECO:0000256" key="1">
    <source>
        <dbReference type="ARBA" id="ARBA00022741"/>
    </source>
</evidence>
<name>A0AAW9SJZ5_9BACT</name>
<dbReference type="Gene3D" id="3.40.50.300">
    <property type="entry name" value="P-loop containing nucleotide triphosphate hydrolases"/>
    <property type="match status" value="3"/>
</dbReference>
<proteinExistence type="predicted"/>
<evidence type="ECO:0000256" key="2">
    <source>
        <dbReference type="ARBA" id="ARBA00022801"/>
    </source>
</evidence>
<evidence type="ECO:0000313" key="13">
    <source>
        <dbReference type="Proteomes" id="UP001403385"/>
    </source>
</evidence>
<dbReference type="GO" id="GO:0016787">
    <property type="term" value="F:hydrolase activity"/>
    <property type="evidence" value="ECO:0007669"/>
    <property type="project" value="UniProtKB-UniRule"/>
</dbReference>
<keyword evidence="2 9" id="KW-0378">Hydrolase</keyword>
<dbReference type="PROSITE" id="PS51217">
    <property type="entry name" value="UVRD_HELICASE_CTER"/>
    <property type="match status" value="1"/>
</dbReference>
<dbReference type="GO" id="GO:0003677">
    <property type="term" value="F:DNA binding"/>
    <property type="evidence" value="ECO:0007669"/>
    <property type="project" value="InterPro"/>
</dbReference>
<dbReference type="PANTHER" id="PTHR11070">
    <property type="entry name" value="UVRD / RECB / PCRA DNA HELICASE FAMILY MEMBER"/>
    <property type="match status" value="1"/>
</dbReference>
<dbReference type="EMBL" id="JBDKWZ010000020">
    <property type="protein sequence ID" value="MEN7551171.1"/>
    <property type="molecule type" value="Genomic_DNA"/>
</dbReference>
<accession>A0AAW9SJZ5</accession>
<organism evidence="12 13">
    <name type="scientific">Rapidithrix thailandica</name>
    <dbReference type="NCBI Taxonomy" id="413964"/>
    <lineage>
        <taxon>Bacteria</taxon>
        <taxon>Pseudomonadati</taxon>
        <taxon>Bacteroidota</taxon>
        <taxon>Cytophagia</taxon>
        <taxon>Cytophagales</taxon>
        <taxon>Flammeovirgaceae</taxon>
        <taxon>Rapidithrix</taxon>
    </lineage>
</organism>
<keyword evidence="5" id="KW-0413">Isomerase</keyword>
<comment type="catalytic activity">
    <reaction evidence="8">
        <text>ATP + H2O = ADP + phosphate + H(+)</text>
        <dbReference type="Rhea" id="RHEA:13065"/>
        <dbReference type="ChEBI" id="CHEBI:15377"/>
        <dbReference type="ChEBI" id="CHEBI:15378"/>
        <dbReference type="ChEBI" id="CHEBI:30616"/>
        <dbReference type="ChEBI" id="CHEBI:43474"/>
        <dbReference type="ChEBI" id="CHEBI:456216"/>
        <dbReference type="EC" id="5.6.2.4"/>
    </reaction>
</comment>
<keyword evidence="3 9" id="KW-0347">Helicase</keyword>
<dbReference type="SUPFAM" id="SSF52540">
    <property type="entry name" value="P-loop containing nucleoside triphosphate hydrolases"/>
    <property type="match status" value="1"/>
</dbReference>
<evidence type="ECO:0000256" key="4">
    <source>
        <dbReference type="ARBA" id="ARBA00022840"/>
    </source>
</evidence>
<evidence type="ECO:0000256" key="7">
    <source>
        <dbReference type="ARBA" id="ARBA00034808"/>
    </source>
</evidence>
<feature type="domain" description="UvrD-like helicase C-terminal" evidence="11">
    <location>
        <begin position="493"/>
        <end position="772"/>
    </location>
</feature>
<dbReference type="GO" id="GO:0005829">
    <property type="term" value="C:cytosol"/>
    <property type="evidence" value="ECO:0007669"/>
    <property type="project" value="TreeGrafter"/>
</dbReference>
<evidence type="ECO:0000256" key="5">
    <source>
        <dbReference type="ARBA" id="ARBA00023235"/>
    </source>
</evidence>
<dbReference type="AlphaFoldDB" id="A0AAW9SJZ5"/>
<dbReference type="GO" id="GO:0005524">
    <property type="term" value="F:ATP binding"/>
    <property type="evidence" value="ECO:0007669"/>
    <property type="project" value="UniProtKB-UniRule"/>
</dbReference>
<dbReference type="Pfam" id="PF00580">
    <property type="entry name" value="UvrD-helicase"/>
    <property type="match status" value="1"/>
</dbReference>
<dbReference type="EC" id="5.6.2.4" evidence="7"/>
<evidence type="ECO:0000256" key="3">
    <source>
        <dbReference type="ARBA" id="ARBA00022806"/>
    </source>
</evidence>
<evidence type="ECO:0000256" key="9">
    <source>
        <dbReference type="PROSITE-ProRule" id="PRU00560"/>
    </source>
</evidence>
<keyword evidence="4 9" id="KW-0067">ATP-binding</keyword>
<evidence type="ECO:0000313" key="12">
    <source>
        <dbReference type="EMBL" id="MEN7551171.1"/>
    </source>
</evidence>
<dbReference type="InterPro" id="IPR014017">
    <property type="entry name" value="DNA_helicase_UvrD-like_C"/>
</dbReference>
<sequence>MNSQKNFQVYRSSAGSGKTFTLTKEYLKLAIACPGLFGEFHPRYFKTILAVTFTNAAANEMKERILGKLAAFSQKTEETDEMLLMIEAELKAQYPEQEFSLEVICKRAHTIHQHILHNYSDFSVSTIDSFNHRIVQSFKKDLGLPFNYEIEFDKDGLLQKAVDLLQNEVGEKLNKELSELLSEFTIYKADEGKSWFIDEDLIQFGKNIFHEEHYEAIAPLQGLELSDFKKLKNRLVGYVNEIDKSVKKLSDQALQLIEQHQLEAKSFYQGARGIYGYFQKHSLLSQPFYSIPANNYVKKTIDEDKWTKTKPSSFEEQAIETIKSQLRECFLQIEEIKQQETDLYIVASSLKNSIYLLATIHLIESQLQAVKAENNLVHISDFNRKINQIVEHEPVPYIFERIGEKYNHILVDEFQDTSQMQWHNLMPLVVNTLAKGMFNLIVGDAKQAIYRFRGGKSDLLVALPDSPSLHPESNLYHDTQVFHNEINVSQLQKNFRSKANIITFNNSFFEFFNTTLQEAYPDLPDYFNEVQQESNTQQGGHISIWTCPQEHAAQATLAQTLTLVEHLIHQESYKPSDIAILTRKNTEGAAISKHLIAAGYAVLSSESLLLNSSATIQFILNFFKVSLQPYDLKVKFDILYYLINQEGGEDVDSIIELLEEMKAIDNEAEQLALFQNYLSQHHQIHLDLHQLRNRSLHEIAEDIIRKFNLWSKVQEKAYLYRFLDVLSDYSQKNGNHLLDFLDFWNKKGSKFSIATPENANAIRVMTIHKSKGLQFPVVILPFAEWTTTPNTNHSIWRKWPENPLTPELSSVLLPYKKDLKQTRFAQDYQEEKQAAFLDAYNLLYVALTRPEEKLFILCKEQKTMIKPDEGVNNCGQLILHYLEKGPLQHEDSACKVSIQKPLPANVDCKLHLYFRDEKKPHYPKGKSLKSSKAPSIHLLHTDYSHKIQLRRNEGSGSESLLSVVDLYHKRVEGILVHQAFEFVKYQKDIPKAIQKMLNKGYITKEDGIRLQKTMEKVVNLPEINTYFQPHPGLRVLTEREVIIPQAPNRYAILRPDRIVFYQGLVILMDYKTGIEELEKHKKQINRYASVLRKMGYKKIRKLIIYTEQARVEEV</sequence>
<comment type="caution">
    <text evidence="12">The sequence shown here is derived from an EMBL/GenBank/DDBJ whole genome shotgun (WGS) entry which is preliminary data.</text>
</comment>
<dbReference type="InterPro" id="IPR027417">
    <property type="entry name" value="P-loop_NTPase"/>
</dbReference>
<dbReference type="InterPro" id="IPR014016">
    <property type="entry name" value="UvrD-like_ATP-bd"/>
</dbReference>
<dbReference type="GO" id="GO:0000725">
    <property type="term" value="P:recombinational repair"/>
    <property type="evidence" value="ECO:0007669"/>
    <property type="project" value="TreeGrafter"/>
</dbReference>
<dbReference type="Gene3D" id="1.10.3170.10">
    <property type="entry name" value="Recbcd, chain B, domain 2"/>
    <property type="match status" value="1"/>
</dbReference>
<dbReference type="InterPro" id="IPR000212">
    <property type="entry name" value="DNA_helicase_UvrD/REP"/>
</dbReference>
<dbReference type="Proteomes" id="UP001403385">
    <property type="component" value="Unassembled WGS sequence"/>
</dbReference>
<comment type="catalytic activity">
    <reaction evidence="6">
        <text>Couples ATP hydrolysis with the unwinding of duplex DNA by translocating in the 3'-5' direction.</text>
        <dbReference type="EC" id="5.6.2.4"/>
    </reaction>
</comment>
<dbReference type="PROSITE" id="PS51198">
    <property type="entry name" value="UVRD_HELICASE_ATP_BIND"/>
    <property type="match status" value="1"/>
</dbReference>
<dbReference type="RefSeq" id="WP_346823952.1">
    <property type="nucleotide sequence ID" value="NZ_JBDKWZ010000020.1"/>
</dbReference>
<dbReference type="Pfam" id="PF13361">
    <property type="entry name" value="UvrD_C"/>
    <property type="match status" value="1"/>
</dbReference>
<evidence type="ECO:0000256" key="6">
    <source>
        <dbReference type="ARBA" id="ARBA00034617"/>
    </source>
</evidence>
<reference evidence="12 13" key="1">
    <citation type="submission" date="2024-04" db="EMBL/GenBank/DDBJ databases">
        <title>Novel genus in family Flammeovirgaceae.</title>
        <authorList>
            <person name="Nguyen T.H."/>
            <person name="Vuong T.Q."/>
            <person name="Le H."/>
            <person name="Kim S.-G."/>
        </authorList>
    </citation>
    <scope>NUCLEOTIDE SEQUENCE [LARGE SCALE GENOMIC DNA]</scope>
    <source>
        <strain evidence="12 13">JCM 23209</strain>
    </source>
</reference>